<dbReference type="InterPro" id="IPR039421">
    <property type="entry name" value="Type_1_exporter"/>
</dbReference>
<dbReference type="InterPro" id="IPR003439">
    <property type="entry name" value="ABC_transporter-like_ATP-bd"/>
</dbReference>
<dbReference type="PROSITE" id="PS00211">
    <property type="entry name" value="ABC_TRANSPORTER_1"/>
    <property type="match status" value="1"/>
</dbReference>
<dbReference type="Pfam" id="PF00005">
    <property type="entry name" value="ABC_tran"/>
    <property type="match status" value="1"/>
</dbReference>
<comment type="subcellular location">
    <subcellularLocation>
        <location evidence="1">Cell membrane</location>
        <topology evidence="1">Multi-pass membrane protein</topology>
    </subcellularLocation>
</comment>
<dbReference type="Gene3D" id="1.20.1560.10">
    <property type="entry name" value="ABC transporter type 1, transmembrane domain"/>
    <property type="match status" value="1"/>
</dbReference>
<dbReference type="GO" id="GO:0005524">
    <property type="term" value="F:ATP binding"/>
    <property type="evidence" value="ECO:0007669"/>
    <property type="project" value="UniProtKB-KW"/>
</dbReference>
<keyword evidence="2 7" id="KW-0812">Transmembrane</keyword>
<evidence type="ECO:0000256" key="1">
    <source>
        <dbReference type="ARBA" id="ARBA00004651"/>
    </source>
</evidence>
<evidence type="ECO:0000256" key="3">
    <source>
        <dbReference type="ARBA" id="ARBA00022741"/>
    </source>
</evidence>
<feature type="transmembrane region" description="Helical" evidence="7">
    <location>
        <begin position="55"/>
        <end position="77"/>
    </location>
</feature>
<evidence type="ECO:0000256" key="5">
    <source>
        <dbReference type="ARBA" id="ARBA00022989"/>
    </source>
</evidence>
<name>A0A139SV40_9GAMM</name>
<dbReference type="GO" id="GO:0140359">
    <property type="term" value="F:ABC-type transporter activity"/>
    <property type="evidence" value="ECO:0007669"/>
    <property type="project" value="InterPro"/>
</dbReference>
<feature type="transmembrane region" description="Helical" evidence="7">
    <location>
        <begin position="20"/>
        <end position="43"/>
    </location>
</feature>
<feature type="domain" description="ABC transmembrane type-1" evidence="9">
    <location>
        <begin position="24"/>
        <end position="295"/>
    </location>
</feature>
<proteinExistence type="predicted"/>
<evidence type="ECO:0000256" key="6">
    <source>
        <dbReference type="ARBA" id="ARBA00023136"/>
    </source>
</evidence>
<dbReference type="InterPro" id="IPR027417">
    <property type="entry name" value="P-loop_NTPase"/>
</dbReference>
<evidence type="ECO:0000259" key="8">
    <source>
        <dbReference type="PROSITE" id="PS50893"/>
    </source>
</evidence>
<keyword evidence="4" id="KW-0067">ATP-binding</keyword>
<protein>
    <submittedName>
        <fullName evidence="10">ABC transporter</fullName>
    </submittedName>
</protein>
<dbReference type="CDD" id="cd03228">
    <property type="entry name" value="ABCC_MRP_Like"/>
    <property type="match status" value="1"/>
</dbReference>
<dbReference type="GO" id="GO:0034040">
    <property type="term" value="F:ATPase-coupled lipid transmembrane transporter activity"/>
    <property type="evidence" value="ECO:0007669"/>
    <property type="project" value="TreeGrafter"/>
</dbReference>
<reference evidence="10 11" key="1">
    <citation type="submission" date="2016-02" db="EMBL/GenBank/DDBJ databases">
        <authorList>
            <person name="Wen L."/>
            <person name="He K."/>
            <person name="Yang H."/>
        </authorList>
    </citation>
    <scope>NUCLEOTIDE SEQUENCE [LARGE SCALE GENOMIC DNA]</scope>
    <source>
        <strain evidence="10 11">CV58</strain>
    </source>
</reference>
<feature type="domain" description="ABC transporter" evidence="8">
    <location>
        <begin position="331"/>
        <end position="534"/>
    </location>
</feature>
<dbReference type="GO" id="GO:0016887">
    <property type="term" value="F:ATP hydrolysis activity"/>
    <property type="evidence" value="ECO:0007669"/>
    <property type="project" value="InterPro"/>
</dbReference>
<evidence type="ECO:0000256" key="7">
    <source>
        <dbReference type="SAM" id="Phobius"/>
    </source>
</evidence>
<dbReference type="PROSITE" id="PS50893">
    <property type="entry name" value="ABC_TRANSPORTER_2"/>
    <property type="match status" value="1"/>
</dbReference>
<keyword evidence="6 7" id="KW-0472">Membrane</keyword>
<comment type="caution">
    <text evidence="10">The sequence shown here is derived from an EMBL/GenBank/DDBJ whole genome shotgun (WGS) entry which is preliminary data.</text>
</comment>
<dbReference type="InterPro" id="IPR036640">
    <property type="entry name" value="ABC1_TM_sf"/>
</dbReference>
<evidence type="ECO:0000313" key="10">
    <source>
        <dbReference type="EMBL" id="KXU38476.1"/>
    </source>
</evidence>
<dbReference type="InterPro" id="IPR017871">
    <property type="entry name" value="ABC_transporter-like_CS"/>
</dbReference>
<dbReference type="AlphaFoldDB" id="A0A139SV40"/>
<dbReference type="InterPro" id="IPR003593">
    <property type="entry name" value="AAA+_ATPase"/>
</dbReference>
<dbReference type="RefSeq" id="WP_068389310.1">
    <property type="nucleotide sequence ID" value="NZ_LSZO01000130.1"/>
</dbReference>
<dbReference type="PROSITE" id="PS50929">
    <property type="entry name" value="ABC_TM1F"/>
    <property type="match status" value="1"/>
</dbReference>
<evidence type="ECO:0000256" key="2">
    <source>
        <dbReference type="ARBA" id="ARBA00022692"/>
    </source>
</evidence>
<dbReference type="PANTHER" id="PTHR24221">
    <property type="entry name" value="ATP-BINDING CASSETTE SUB-FAMILY B"/>
    <property type="match status" value="1"/>
</dbReference>
<organism evidence="10 11">
    <name type="scientific">Ventosimonas gracilis</name>
    <dbReference type="NCBI Taxonomy" id="1680762"/>
    <lineage>
        <taxon>Bacteria</taxon>
        <taxon>Pseudomonadati</taxon>
        <taxon>Pseudomonadota</taxon>
        <taxon>Gammaproteobacteria</taxon>
        <taxon>Pseudomonadales</taxon>
        <taxon>Ventosimonadaceae</taxon>
        <taxon>Ventosimonas</taxon>
    </lineage>
</organism>
<dbReference type="EMBL" id="LSZO01000130">
    <property type="protein sequence ID" value="KXU38476.1"/>
    <property type="molecule type" value="Genomic_DNA"/>
</dbReference>
<sequence length="534" mass="55953">MNTGTPHLYSPLIPALRSALAGLLAGAVCATLSALCMLAALWCMVRLVGEVSLDWALAAVALWLSGALLAACASWLAHAAEGQFSARLRRQVAGHLLRLPVSTLARQGDMTLRRLVADDISALHHMVAHLPAEVATFIVVPLASIALLVVLAGPAALWTLLPGVLAALYYLALAPHMGKRYGAQRMQIMGEMVSAVDDYARGIRVHRLYGSQTGALAAYHNAAEAFTRNMAAWVGRVATAAAVAIALLQAVATFAIAYTVAHQHDTTTLAAVLFFSLAIVTPALRLGHGLDYVATGRAAAARLAALLCEPTLPCGDVSSLRDMASNGSPVLEIRDAQLSLDGNRVLDGLSHRFASGRLTAITGASGTGKTSLLRVLAGLESLSGGAVYLAGVEMAQLHEQARHQTVLLVPQGGDVLQATVRENLALSAPDATDAQLVTALQQAQLRIDLDADAARLSGGEKQRIGLARAFLTTAPVVLLDEPTSALDNANAARLMDGLHTLAHTQGKTVVLVTHDPALAARADARLEWVREVSE</sequence>
<dbReference type="SUPFAM" id="SSF52540">
    <property type="entry name" value="P-loop containing nucleoside triphosphate hydrolases"/>
    <property type="match status" value="1"/>
</dbReference>
<accession>A0A139SV40</accession>
<dbReference type="SUPFAM" id="SSF90123">
    <property type="entry name" value="ABC transporter transmembrane region"/>
    <property type="match status" value="1"/>
</dbReference>
<keyword evidence="5 7" id="KW-1133">Transmembrane helix</keyword>
<dbReference type="OrthoDB" id="8773773at2"/>
<feature type="transmembrane region" description="Helical" evidence="7">
    <location>
        <begin position="267"/>
        <end position="287"/>
    </location>
</feature>
<evidence type="ECO:0000256" key="4">
    <source>
        <dbReference type="ARBA" id="ARBA00022840"/>
    </source>
</evidence>
<evidence type="ECO:0000259" key="9">
    <source>
        <dbReference type="PROSITE" id="PS50929"/>
    </source>
</evidence>
<dbReference type="PANTHER" id="PTHR24221:SF654">
    <property type="entry name" value="ATP-BINDING CASSETTE SUB-FAMILY B MEMBER 6"/>
    <property type="match status" value="1"/>
</dbReference>
<dbReference type="GO" id="GO:0005886">
    <property type="term" value="C:plasma membrane"/>
    <property type="evidence" value="ECO:0007669"/>
    <property type="project" value="UniProtKB-SubCell"/>
</dbReference>
<keyword evidence="11" id="KW-1185">Reference proteome</keyword>
<dbReference type="Gene3D" id="3.40.50.300">
    <property type="entry name" value="P-loop containing nucleotide triphosphate hydrolases"/>
    <property type="match status" value="1"/>
</dbReference>
<feature type="transmembrane region" description="Helical" evidence="7">
    <location>
        <begin position="237"/>
        <end position="261"/>
    </location>
</feature>
<evidence type="ECO:0000313" key="11">
    <source>
        <dbReference type="Proteomes" id="UP000072660"/>
    </source>
</evidence>
<dbReference type="Pfam" id="PF00664">
    <property type="entry name" value="ABC_membrane"/>
    <property type="match status" value="1"/>
</dbReference>
<dbReference type="SMART" id="SM00382">
    <property type="entry name" value="AAA"/>
    <property type="match status" value="1"/>
</dbReference>
<dbReference type="InterPro" id="IPR011527">
    <property type="entry name" value="ABC1_TM_dom"/>
</dbReference>
<feature type="transmembrane region" description="Helical" evidence="7">
    <location>
        <begin position="138"/>
        <end position="171"/>
    </location>
</feature>
<keyword evidence="3" id="KW-0547">Nucleotide-binding</keyword>
<gene>
    <name evidence="10" type="ORF">AXE65_12935</name>
</gene>
<dbReference type="Proteomes" id="UP000072660">
    <property type="component" value="Unassembled WGS sequence"/>
</dbReference>